<dbReference type="STRING" id="1435377.SUSAZ_08725"/>
<feature type="transmembrane region" description="Helical" evidence="6">
    <location>
        <begin position="141"/>
        <end position="159"/>
    </location>
</feature>
<dbReference type="PANTHER" id="PTHR11706">
    <property type="entry name" value="SOLUTE CARRIER PROTEIN FAMILY 11 MEMBER"/>
    <property type="match status" value="1"/>
</dbReference>
<keyword evidence="5 6" id="KW-0472">Membrane</keyword>
<dbReference type="GO" id="GO:0015086">
    <property type="term" value="F:cadmium ion transmembrane transporter activity"/>
    <property type="evidence" value="ECO:0007669"/>
    <property type="project" value="TreeGrafter"/>
</dbReference>
<dbReference type="PaxDb" id="1435377-SUSAZ_08725"/>
<dbReference type="GeneID" id="14552316"/>
<evidence type="ECO:0000313" key="8">
    <source>
        <dbReference type="EMBL" id="ALU30751.1"/>
    </source>
</evidence>
<keyword evidence="4 6" id="KW-1133">Transmembrane helix</keyword>
<dbReference type="Proteomes" id="UP000060043">
    <property type="component" value="Chromosome"/>
</dbReference>
<evidence type="ECO:0000313" key="10">
    <source>
        <dbReference type="Proteomes" id="UP000065473"/>
    </source>
</evidence>
<evidence type="ECO:0000256" key="4">
    <source>
        <dbReference type="ARBA" id="ARBA00022989"/>
    </source>
</evidence>
<dbReference type="OrthoDB" id="211791at2157"/>
<feature type="transmembrane region" description="Helical" evidence="6">
    <location>
        <begin position="379"/>
        <end position="401"/>
    </location>
</feature>
<dbReference type="Pfam" id="PF01566">
    <property type="entry name" value="Nramp"/>
    <property type="match status" value="1"/>
</dbReference>
<proteinExistence type="predicted"/>
<dbReference type="RefSeq" id="WP_011278628.1">
    <property type="nucleotide sequence ID" value="NZ_BHWZ01000004.1"/>
</dbReference>
<dbReference type="GO" id="GO:0005384">
    <property type="term" value="F:manganese ion transmembrane transporter activity"/>
    <property type="evidence" value="ECO:0007669"/>
    <property type="project" value="TreeGrafter"/>
</dbReference>
<protein>
    <submittedName>
        <fullName evidence="7">Mn2+ and Fe2+ transporter</fullName>
    </submittedName>
</protein>
<dbReference type="PANTHER" id="PTHR11706:SF33">
    <property type="entry name" value="NATURAL RESISTANCE-ASSOCIATED MACROPHAGE PROTEIN 2"/>
    <property type="match status" value="1"/>
</dbReference>
<comment type="subcellular location">
    <subcellularLocation>
        <location evidence="1">Membrane</location>
        <topology evidence="1">Multi-pass membrane protein</topology>
    </subcellularLocation>
</comment>
<feature type="transmembrane region" description="Helical" evidence="6">
    <location>
        <begin position="312"/>
        <end position="331"/>
    </location>
</feature>
<feature type="transmembrane region" description="Helical" evidence="6">
    <location>
        <begin position="265"/>
        <end position="291"/>
    </location>
</feature>
<dbReference type="OMA" id="ITARWIP"/>
<dbReference type="GO" id="GO:0034755">
    <property type="term" value="P:iron ion transmembrane transport"/>
    <property type="evidence" value="ECO:0007669"/>
    <property type="project" value="TreeGrafter"/>
</dbReference>
<feature type="transmembrane region" description="Helical" evidence="6">
    <location>
        <begin position="33"/>
        <end position="54"/>
    </location>
</feature>
<name>A0A0U2NBG3_9CREN</name>
<evidence type="ECO:0000256" key="3">
    <source>
        <dbReference type="ARBA" id="ARBA00022692"/>
    </source>
</evidence>
<reference evidence="9 10" key="1">
    <citation type="submission" date="2015-12" db="EMBL/GenBank/DDBJ databases">
        <title>A stable core within a dynamic pangenome in Sulfolobus acidocaldarius.</title>
        <authorList>
            <person name="Anderson R."/>
            <person name="Kouris A."/>
            <person name="Seward C."/>
            <person name="Campbell K."/>
            <person name="Whitaker R."/>
        </authorList>
    </citation>
    <scope>NUCLEOTIDE SEQUENCE [LARGE SCALE GENOMIC DNA]</scope>
    <source>
        <strain evidence="7 10">GG12-C01-09</strain>
        <strain evidence="8 9">NG05B_CO5_07</strain>
    </source>
</reference>
<evidence type="ECO:0000256" key="5">
    <source>
        <dbReference type="ARBA" id="ARBA00023136"/>
    </source>
</evidence>
<feature type="transmembrane region" description="Helical" evidence="6">
    <location>
        <begin position="337"/>
        <end position="359"/>
    </location>
</feature>
<evidence type="ECO:0000256" key="6">
    <source>
        <dbReference type="SAM" id="Phobius"/>
    </source>
</evidence>
<feature type="transmembrane region" description="Helical" evidence="6">
    <location>
        <begin position="179"/>
        <end position="203"/>
    </location>
</feature>
<dbReference type="EMBL" id="CP013695">
    <property type="protein sequence ID" value="ALU30751.1"/>
    <property type="molecule type" value="Genomic_DNA"/>
</dbReference>
<evidence type="ECO:0000313" key="9">
    <source>
        <dbReference type="Proteomes" id="UP000060043"/>
    </source>
</evidence>
<feature type="transmembrane region" description="Helical" evidence="6">
    <location>
        <begin position="224"/>
        <end position="245"/>
    </location>
</feature>
<dbReference type="GO" id="GO:0005886">
    <property type="term" value="C:plasma membrane"/>
    <property type="evidence" value="ECO:0007669"/>
    <property type="project" value="TreeGrafter"/>
</dbReference>
<gene>
    <name evidence="7" type="ORF">ATY89_09020</name>
    <name evidence="8" type="ORF">ATZ20_00430</name>
</gene>
<keyword evidence="3 6" id="KW-0812">Transmembrane</keyword>
<evidence type="ECO:0000256" key="1">
    <source>
        <dbReference type="ARBA" id="ARBA00004141"/>
    </source>
</evidence>
<evidence type="ECO:0000313" key="7">
    <source>
        <dbReference type="EMBL" id="ALU30061.1"/>
    </source>
</evidence>
<evidence type="ECO:0000256" key="2">
    <source>
        <dbReference type="ARBA" id="ARBA00022448"/>
    </source>
</evidence>
<dbReference type="Proteomes" id="UP000065473">
    <property type="component" value="Chromosome"/>
</dbReference>
<feature type="transmembrane region" description="Helical" evidence="6">
    <location>
        <begin position="81"/>
        <end position="98"/>
    </location>
</feature>
<accession>A0A0U2NBG3</accession>
<feature type="transmembrane region" description="Helical" evidence="6">
    <location>
        <begin position="104"/>
        <end position="129"/>
    </location>
</feature>
<dbReference type="EMBL" id="CP013694">
    <property type="protein sequence ID" value="ALU30061.1"/>
    <property type="molecule type" value="Genomic_DNA"/>
</dbReference>
<organism evidence="7 10">
    <name type="scientific">Sulfolobus acidocaldarius</name>
    <dbReference type="NCBI Taxonomy" id="2285"/>
    <lineage>
        <taxon>Archaea</taxon>
        <taxon>Thermoproteota</taxon>
        <taxon>Thermoprotei</taxon>
        <taxon>Sulfolobales</taxon>
        <taxon>Sulfolobaceae</taxon>
        <taxon>Sulfolobus</taxon>
    </lineage>
</organism>
<sequence length="403" mass="43774">MSRREMMQLFGPAWIALLADADAASIIGGFITGQQYGLGLTWFVLLLALPLFVVQETAGRISAVTGKGLGEIIRTYYSRKLAIVATLPIFSIDVFTYISEYVGIAIGSYLIGIPPTLGLLSFFLFHLLVILTRKYEKTERALIIVSFILVLSSIIVTIPKASNLDLSPYFSTSNDFLTYLAINIGAVVTPPCMLIYQASATSVKYNKLDISTKDKLSWVTKETILGALTTELIIVFAEVVGTGLGKVDPTNTIQLSSVLSSFSSILPFVFGVLIMSAGFLALVVVSLSSAWGVLEALGRGSSKDNKYNMRDVLTIYGLESLPALLIVYLSSQNYAEILQFATTLLALAPIVFTFTASLLGMIISSRRIMGNYAYSKFRVFIYFLTVSLIFIGGVIGVLSMVGH</sequence>
<dbReference type="AlphaFoldDB" id="A0A0U2NBG3"/>
<keyword evidence="2" id="KW-0813">Transport</keyword>
<dbReference type="InterPro" id="IPR001046">
    <property type="entry name" value="NRAMP_fam"/>
</dbReference>